<dbReference type="eggNOG" id="COG0456">
    <property type="taxonomic scope" value="Bacteria"/>
</dbReference>
<accession>R1I0U3</accession>
<reference evidence="2 3" key="1">
    <citation type="submission" date="2013-02" db="EMBL/GenBank/DDBJ databases">
        <title>Draft genome sequence of Amycolatopsis vancoresmycina strain DSM 44592T.</title>
        <authorList>
            <person name="Kumar S."/>
            <person name="Kaur N."/>
            <person name="Kaur C."/>
            <person name="Raghava G.P.S."/>
            <person name="Mayilraj S."/>
        </authorList>
    </citation>
    <scope>NUCLEOTIDE SEQUENCE [LARGE SCALE GENOMIC DNA]</scope>
    <source>
        <strain evidence="2 3">DSM 44592</strain>
    </source>
</reference>
<organism evidence="2 3">
    <name type="scientific">Amycolatopsis vancoresmycina DSM 44592</name>
    <dbReference type="NCBI Taxonomy" id="1292037"/>
    <lineage>
        <taxon>Bacteria</taxon>
        <taxon>Bacillati</taxon>
        <taxon>Actinomycetota</taxon>
        <taxon>Actinomycetes</taxon>
        <taxon>Pseudonocardiales</taxon>
        <taxon>Pseudonocardiaceae</taxon>
        <taxon>Amycolatopsis</taxon>
    </lineage>
</organism>
<dbReference type="OrthoDB" id="9803233at2"/>
<dbReference type="RefSeq" id="WP_004559111.1">
    <property type="nucleotide sequence ID" value="NZ_AOUO01000560.1"/>
</dbReference>
<dbReference type="PROSITE" id="PS51186">
    <property type="entry name" value="GNAT"/>
    <property type="match status" value="1"/>
</dbReference>
<sequence length="65" mass="7111">RLVEAAVAEARRRGARKVTLRVLGPNAGARRVYERCGFVVEGVLRGEFRIDGADVDDVLMARSLA</sequence>
<evidence type="ECO:0000313" key="2">
    <source>
        <dbReference type="EMBL" id="EOD64089.1"/>
    </source>
</evidence>
<feature type="non-terminal residue" evidence="2">
    <location>
        <position position="1"/>
    </location>
</feature>
<evidence type="ECO:0000259" key="1">
    <source>
        <dbReference type="PROSITE" id="PS51186"/>
    </source>
</evidence>
<keyword evidence="2" id="KW-0808">Transferase</keyword>
<dbReference type="InterPro" id="IPR016181">
    <property type="entry name" value="Acyl_CoA_acyltransferase"/>
</dbReference>
<name>R1I0U3_9PSEU</name>
<dbReference type="GO" id="GO:0016747">
    <property type="term" value="F:acyltransferase activity, transferring groups other than amino-acyl groups"/>
    <property type="evidence" value="ECO:0007669"/>
    <property type="project" value="InterPro"/>
</dbReference>
<evidence type="ECO:0000313" key="3">
    <source>
        <dbReference type="Proteomes" id="UP000014139"/>
    </source>
</evidence>
<dbReference type="Proteomes" id="UP000014139">
    <property type="component" value="Unassembled WGS sequence"/>
</dbReference>
<dbReference type="SUPFAM" id="SSF55729">
    <property type="entry name" value="Acyl-CoA N-acyltransferases (Nat)"/>
    <property type="match status" value="1"/>
</dbReference>
<keyword evidence="3" id="KW-1185">Reference proteome</keyword>
<protein>
    <submittedName>
        <fullName evidence="2">Acetyltransferase</fullName>
    </submittedName>
</protein>
<dbReference type="AlphaFoldDB" id="R1I0U3"/>
<gene>
    <name evidence="2" type="ORF">H480_33610</name>
</gene>
<dbReference type="Pfam" id="PF00583">
    <property type="entry name" value="Acetyltransf_1"/>
    <property type="match status" value="1"/>
</dbReference>
<dbReference type="PATRIC" id="fig|1292037.4.peg.6311"/>
<dbReference type="InterPro" id="IPR000182">
    <property type="entry name" value="GNAT_dom"/>
</dbReference>
<dbReference type="Gene3D" id="3.40.630.30">
    <property type="match status" value="1"/>
</dbReference>
<proteinExistence type="predicted"/>
<dbReference type="EMBL" id="AOUO01000560">
    <property type="protein sequence ID" value="EOD64089.1"/>
    <property type="molecule type" value="Genomic_DNA"/>
</dbReference>
<comment type="caution">
    <text evidence="2">The sequence shown here is derived from an EMBL/GenBank/DDBJ whole genome shotgun (WGS) entry which is preliminary data.</text>
</comment>
<feature type="domain" description="N-acetyltransferase" evidence="1">
    <location>
        <begin position="1"/>
        <end position="65"/>
    </location>
</feature>